<dbReference type="Gene3D" id="3.40.50.2300">
    <property type="match status" value="1"/>
</dbReference>
<dbReference type="Pfam" id="PF00072">
    <property type="entry name" value="Response_reg"/>
    <property type="match status" value="1"/>
</dbReference>
<feature type="domain" description="Response regulatory" evidence="8">
    <location>
        <begin position="3"/>
        <end position="118"/>
    </location>
</feature>
<dbReference type="InterPro" id="IPR013655">
    <property type="entry name" value="PAS_fold_3"/>
</dbReference>
<keyword evidence="12" id="KW-1185">Reference proteome</keyword>
<evidence type="ECO:0000259" key="8">
    <source>
        <dbReference type="PROSITE" id="PS50110"/>
    </source>
</evidence>
<evidence type="ECO:0000313" key="12">
    <source>
        <dbReference type="Proteomes" id="UP001168338"/>
    </source>
</evidence>
<dbReference type="PROSITE" id="PS50112">
    <property type="entry name" value="PAS"/>
    <property type="match status" value="5"/>
</dbReference>
<dbReference type="InterPro" id="IPR052162">
    <property type="entry name" value="Sensor_kinase/Photoreceptor"/>
</dbReference>
<evidence type="ECO:0000256" key="6">
    <source>
        <dbReference type="PROSITE-ProRule" id="PRU00169"/>
    </source>
</evidence>
<dbReference type="SMART" id="SM00448">
    <property type="entry name" value="REC"/>
    <property type="match status" value="1"/>
</dbReference>
<dbReference type="InterPro" id="IPR005467">
    <property type="entry name" value="His_kinase_dom"/>
</dbReference>
<comment type="catalytic activity">
    <reaction evidence="1">
        <text>ATP + protein L-histidine = ADP + protein N-phospho-L-histidine.</text>
        <dbReference type="EC" id="2.7.13.3"/>
    </reaction>
</comment>
<evidence type="ECO:0000256" key="2">
    <source>
        <dbReference type="ARBA" id="ARBA00012438"/>
    </source>
</evidence>
<dbReference type="InterPro" id="IPR036890">
    <property type="entry name" value="HATPase_C_sf"/>
</dbReference>
<dbReference type="InterPro" id="IPR003018">
    <property type="entry name" value="GAF"/>
</dbReference>
<dbReference type="InterPro" id="IPR013767">
    <property type="entry name" value="PAS_fold"/>
</dbReference>
<dbReference type="CDD" id="cd00130">
    <property type="entry name" value="PAS"/>
    <property type="match status" value="6"/>
</dbReference>
<dbReference type="InterPro" id="IPR029016">
    <property type="entry name" value="GAF-like_dom_sf"/>
</dbReference>
<dbReference type="SMART" id="SM00086">
    <property type="entry name" value="PAC"/>
    <property type="match status" value="5"/>
</dbReference>
<dbReference type="EC" id="2.7.13.3" evidence="2"/>
<dbReference type="PROSITE" id="PS50110">
    <property type="entry name" value="RESPONSE_REGULATORY"/>
    <property type="match status" value="1"/>
</dbReference>
<name>A0ABT8MDL3_9EURY</name>
<dbReference type="Pfam" id="PF08447">
    <property type="entry name" value="PAS_3"/>
    <property type="match status" value="2"/>
</dbReference>
<feature type="domain" description="PAS" evidence="9">
    <location>
        <begin position="681"/>
        <end position="751"/>
    </location>
</feature>
<dbReference type="PROSITE" id="PS50113">
    <property type="entry name" value="PAC"/>
    <property type="match status" value="2"/>
</dbReference>
<dbReference type="Gene3D" id="3.30.450.20">
    <property type="entry name" value="PAS domain"/>
    <property type="match status" value="6"/>
</dbReference>
<dbReference type="SUPFAM" id="SSF55785">
    <property type="entry name" value="PYP-like sensor domain (PAS domain)"/>
    <property type="match status" value="6"/>
</dbReference>
<dbReference type="EMBL" id="VCYH01000012">
    <property type="protein sequence ID" value="MDN7025979.1"/>
    <property type="molecule type" value="Genomic_DNA"/>
</dbReference>
<dbReference type="SUPFAM" id="SSF55874">
    <property type="entry name" value="ATPase domain of HSP90 chaperone/DNA topoisomerase II/histidine kinase"/>
    <property type="match status" value="1"/>
</dbReference>
<feature type="domain" description="PAS" evidence="9">
    <location>
        <begin position="557"/>
        <end position="626"/>
    </location>
</feature>
<dbReference type="InterPro" id="IPR003594">
    <property type="entry name" value="HATPase_dom"/>
</dbReference>
<dbReference type="Pfam" id="PF02518">
    <property type="entry name" value="HATPase_c"/>
    <property type="match status" value="1"/>
</dbReference>
<feature type="domain" description="Histidine kinase" evidence="7">
    <location>
        <begin position="1170"/>
        <end position="1268"/>
    </location>
</feature>
<evidence type="ECO:0000256" key="5">
    <source>
        <dbReference type="ARBA" id="ARBA00022777"/>
    </source>
</evidence>
<dbReference type="InterPro" id="IPR000700">
    <property type="entry name" value="PAS-assoc_C"/>
</dbReference>
<dbReference type="PROSITE" id="PS50109">
    <property type="entry name" value="HIS_KIN"/>
    <property type="match status" value="1"/>
</dbReference>
<dbReference type="SUPFAM" id="SSF52172">
    <property type="entry name" value="CheY-like"/>
    <property type="match status" value="1"/>
</dbReference>
<dbReference type="InterPro" id="IPR001789">
    <property type="entry name" value="Sig_transdc_resp-reg_receiver"/>
</dbReference>
<proteinExistence type="predicted"/>
<dbReference type="CDD" id="cd00156">
    <property type="entry name" value="REC"/>
    <property type="match status" value="1"/>
</dbReference>
<dbReference type="SMART" id="SM00091">
    <property type="entry name" value="PAS"/>
    <property type="match status" value="6"/>
</dbReference>
<evidence type="ECO:0000313" key="11">
    <source>
        <dbReference type="EMBL" id="MDN7025979.1"/>
    </source>
</evidence>
<protein>
    <recommendedName>
        <fullName evidence="2">histidine kinase</fullName>
        <ecNumber evidence="2">2.7.13.3</ecNumber>
    </recommendedName>
</protein>
<evidence type="ECO:0000256" key="3">
    <source>
        <dbReference type="ARBA" id="ARBA00022553"/>
    </source>
</evidence>
<dbReference type="Proteomes" id="UP001168338">
    <property type="component" value="Unassembled WGS sequence"/>
</dbReference>
<dbReference type="PANTHER" id="PTHR43304:SF1">
    <property type="entry name" value="PAC DOMAIN-CONTAINING PROTEIN"/>
    <property type="match status" value="1"/>
</dbReference>
<dbReference type="Gene3D" id="3.30.565.10">
    <property type="entry name" value="Histidine kinase-like ATPase, C-terminal domain"/>
    <property type="match status" value="1"/>
</dbReference>
<keyword evidence="4" id="KW-0808">Transferase</keyword>
<dbReference type="InterPro" id="IPR000014">
    <property type="entry name" value="PAS"/>
</dbReference>
<comment type="caution">
    <text evidence="11">The sequence shown here is derived from an EMBL/GenBank/DDBJ whole genome shotgun (WGS) entry which is preliminary data.</text>
</comment>
<feature type="modified residue" description="4-aspartylphosphate" evidence="6">
    <location>
        <position position="53"/>
    </location>
</feature>
<evidence type="ECO:0000259" key="9">
    <source>
        <dbReference type="PROSITE" id="PS50112"/>
    </source>
</evidence>
<dbReference type="Pfam" id="PF13185">
    <property type="entry name" value="GAF_2"/>
    <property type="match status" value="1"/>
</dbReference>
<feature type="domain" description="PAS" evidence="9">
    <location>
        <begin position="454"/>
        <end position="503"/>
    </location>
</feature>
<sequence>MTKILLVDDEPALLEVGKLFIERSGAISVDTAPGGAEALEKLSSCCYDCIVSDYDMPGMDGIDLLKAVRKSDPGIPFIIFTGKGREEVVIDAINHGADFYLQKGGHPKAQFAELVHKIRQGVRRRITEKRNAHLKSVLHAIRDVHHLVASERDAASLMRKVAGLLVEARGYRHVWILLLDGEGRVQTAVEAGIGDTFRTFVAMLDRGEFPPCTREAIGRRGVVTVTNPAATCRDCPLVHSHPSISTMTTPIEGGGRLLGIFSATLPREFAADEEEQTLFCELGDDLGFALQANEAVIRRERAEAALKESEALYRAVFETTGTAMAILEDDRTIAYANREMLRFTGYSREELEGKVAWTSFIPEDDLDRMKEYHRLRRCMPGEAPQAYEFLFLNRQGERRPGFLMASMIPGTGRSVVSVLDITGLKEAETALHESEEKFRLLSESSLVGIYVIRDGRFVYVNPAMSAIFGYSQEEVLGLSPYDLVHPDDRASVSENIARRLAGEAGMKYAFRGITKAGEVRWFEVFGSVTVYDGRTAVFGTLIDVTAHRETRLALEESERKYRSFVNNTTSGIVVAQDGRIRYANPVITDHLGREPDGSDALSFDRYLHPDDLEHVAGMHRRRLAGEEVPENYVIRVIDRDGNTRMMAMNVSVIAWEGRPATLNFLTDVTREFALQEAQQEAEANYRTLMENAPVGIVVLYRGSVVYANRSVLALLGAGVPDELAARGLLEFVHPAHREAARALFAENYAGERQSGFSHVTMLGLDGREIEADVGTVPITYRGDAAVCILIRDVTEQKQNERSYRESRQQLALALDSANMGVWAVDLASGRQSMNARAAGIAGYSPGDFSGREEEWRSLVHPDDLGGVTEAIQSHLGGVSPFYDAEYRLRHKDGRYVWIHSAGRIAKRDRDGTPLLITGVMHDITGKKEAAEALHRSREDLLIKTTALDVSATAVTMMEPDGTIFYANDAFARMWGYAGRDEVIGTACILLRQADLRYPEEVRTFWETGSFVGVLEFARSDASPVTLHVSAAVFRDEGGEPLSLIASMIDISELETYRRSLERTNEKLNILSDITRHDILNQLAAIRGYLSFVRTDYPDDPAGYVAKVERAAETIEHQISFTRDYQHMGVAAPEWQRVDRLVEEALAEFDFGPIEVLVSTGPLEVYADPLLRKVIANLLDNALRHGGAVTRITISFTRAHDGGTLLFEDDGAGIPDAMKERIFLRGVGRNTGYGLFLVREILEITGISIRETGTEGAGARFEIAVPGAVCRTAR</sequence>
<dbReference type="SUPFAM" id="SSF55781">
    <property type="entry name" value="GAF domain-like"/>
    <property type="match status" value="1"/>
</dbReference>
<dbReference type="Pfam" id="PF13426">
    <property type="entry name" value="PAS_9"/>
    <property type="match status" value="1"/>
</dbReference>
<keyword evidence="5" id="KW-0418">Kinase</keyword>
<feature type="domain" description="PAS" evidence="9">
    <location>
        <begin position="309"/>
        <end position="382"/>
    </location>
</feature>
<feature type="domain" description="PAC" evidence="10">
    <location>
        <begin position="882"/>
        <end position="935"/>
    </location>
</feature>
<evidence type="ECO:0000259" key="7">
    <source>
        <dbReference type="PROSITE" id="PS50109"/>
    </source>
</evidence>
<evidence type="ECO:0000256" key="1">
    <source>
        <dbReference type="ARBA" id="ARBA00000085"/>
    </source>
</evidence>
<evidence type="ECO:0000256" key="4">
    <source>
        <dbReference type="ARBA" id="ARBA00022679"/>
    </source>
</evidence>
<dbReference type="CDD" id="cd00075">
    <property type="entry name" value="HATPase"/>
    <property type="match status" value="1"/>
</dbReference>
<reference evidence="11" key="1">
    <citation type="submission" date="2019-05" db="EMBL/GenBank/DDBJ databases">
        <title>Methanoculleus sp. FWC-SCC1, a methanogenic archaeon isolated from deep marine cold seep.</title>
        <authorList>
            <person name="Chen Y.-W."/>
            <person name="Chen S.-C."/>
            <person name="Teng N.-H."/>
            <person name="Lai M.-C."/>
        </authorList>
    </citation>
    <scope>NUCLEOTIDE SEQUENCE</scope>
    <source>
        <strain evidence="11">FWC-SCC1</strain>
    </source>
</reference>
<feature type="domain" description="PAS" evidence="9">
    <location>
        <begin position="806"/>
        <end position="878"/>
    </location>
</feature>
<dbReference type="RefSeq" id="WP_301665178.1">
    <property type="nucleotide sequence ID" value="NZ_VCYH01000012.1"/>
</dbReference>
<dbReference type="InterPro" id="IPR035965">
    <property type="entry name" value="PAS-like_dom_sf"/>
</dbReference>
<feature type="domain" description="PAC" evidence="10">
    <location>
        <begin position="1010"/>
        <end position="1062"/>
    </location>
</feature>
<dbReference type="NCBIfam" id="TIGR00229">
    <property type="entry name" value="sensory_box"/>
    <property type="match status" value="6"/>
</dbReference>
<dbReference type="PANTHER" id="PTHR43304">
    <property type="entry name" value="PHYTOCHROME-LIKE PROTEIN CPH1"/>
    <property type="match status" value="1"/>
</dbReference>
<dbReference type="Pfam" id="PF00989">
    <property type="entry name" value="PAS"/>
    <property type="match status" value="3"/>
</dbReference>
<dbReference type="SMART" id="SM00387">
    <property type="entry name" value="HATPase_c"/>
    <property type="match status" value="1"/>
</dbReference>
<gene>
    <name evidence="11" type="ORF">FGU65_13975</name>
</gene>
<dbReference type="Gene3D" id="3.30.450.40">
    <property type="match status" value="1"/>
</dbReference>
<dbReference type="InterPro" id="IPR001610">
    <property type="entry name" value="PAC"/>
</dbReference>
<keyword evidence="3 6" id="KW-0597">Phosphoprotein</keyword>
<dbReference type="InterPro" id="IPR011006">
    <property type="entry name" value="CheY-like_superfamily"/>
</dbReference>
<accession>A0ABT8MDL3</accession>
<organism evidence="11 12">
    <name type="scientific">Methanoculleus frigidifontis</name>
    <dbReference type="NCBI Taxonomy" id="2584085"/>
    <lineage>
        <taxon>Archaea</taxon>
        <taxon>Methanobacteriati</taxon>
        <taxon>Methanobacteriota</taxon>
        <taxon>Stenosarchaea group</taxon>
        <taxon>Methanomicrobia</taxon>
        <taxon>Methanomicrobiales</taxon>
        <taxon>Methanomicrobiaceae</taxon>
        <taxon>Methanoculleus</taxon>
    </lineage>
</organism>
<evidence type="ECO:0000259" key="10">
    <source>
        <dbReference type="PROSITE" id="PS50113"/>
    </source>
</evidence>